<keyword evidence="3" id="KW-1185">Reference proteome</keyword>
<name>A0ABR7K1G4_9FIRM</name>
<keyword evidence="1" id="KW-1133">Transmembrane helix</keyword>
<accession>A0ABR7K1G4</accession>
<dbReference type="Pfam" id="PF02447">
    <property type="entry name" value="GntP_permease"/>
    <property type="match status" value="1"/>
</dbReference>
<dbReference type="PANTHER" id="PTHR30354:SF23">
    <property type="entry name" value="GNTP FAMILY PERMEASE"/>
    <property type="match status" value="1"/>
</dbReference>
<dbReference type="PANTHER" id="PTHR30354">
    <property type="entry name" value="GNT FAMILY GLUCONATE TRANSPORTER"/>
    <property type="match status" value="1"/>
</dbReference>
<gene>
    <name evidence="2" type="ORF">H8891_03785</name>
</gene>
<feature type="transmembrane region" description="Helical" evidence="1">
    <location>
        <begin position="176"/>
        <end position="199"/>
    </location>
</feature>
<feature type="transmembrane region" description="Helical" evidence="1">
    <location>
        <begin position="99"/>
        <end position="129"/>
    </location>
</feature>
<sequence length="417" mass="43978">MDIRVSTFGAIIGLFLAIILIIRKIQPVYSLMLGALIGGIVGGLDLVQTVDLMMDGAKDISPSILRVLTSGVLAGVLIKTGAVDKISEEIIRILGKKHAMLALALSAMILAGVGVNLDVAIITVSPIALSIGKKLNYSKLSILLAMVGGGKAGNIISPNPNTIAVSENFNVDLAKLMFANIIPAIVGIIITIILSNMLINKGENIKEEDLQNQREDLPSFFASIIGPLSAIFLLSLQTFTKINVDPLIALPLGGFIGLVFMNKLKYFNEYMGYGLSKMSGVAILLLGTGTLAGIIKNSELQQTTIQIMNMLSMPEFLLAPISGILMSLSTASSTAGATIASATFADTIMKVGITPVGGGAMINAGSSVFEQLPHGSLFHSSAGGINMNIRERFKLIPYEIIVGFIMTVISTIIYGLI</sequence>
<feature type="transmembrane region" description="Helical" evidence="1">
    <location>
        <begin position="278"/>
        <end position="296"/>
    </location>
</feature>
<protein>
    <submittedName>
        <fullName evidence="2">GntP family permease</fullName>
    </submittedName>
</protein>
<reference evidence="2 3" key="1">
    <citation type="submission" date="2020-08" db="EMBL/GenBank/DDBJ databases">
        <authorList>
            <person name="Liu C."/>
            <person name="Sun Q."/>
        </authorList>
    </citation>
    <scope>NUCLEOTIDE SEQUENCE [LARGE SCALE GENOMIC DNA]</scope>
    <source>
        <strain evidence="2 3">NSJ-45</strain>
    </source>
</reference>
<keyword evidence="1" id="KW-0472">Membrane</keyword>
<organism evidence="2 3">
    <name type="scientific">Paeniclostridium hominis</name>
    <dbReference type="NCBI Taxonomy" id="2764329"/>
    <lineage>
        <taxon>Bacteria</taxon>
        <taxon>Bacillati</taxon>
        <taxon>Bacillota</taxon>
        <taxon>Clostridia</taxon>
        <taxon>Peptostreptococcales</taxon>
        <taxon>Peptostreptococcaceae</taxon>
        <taxon>Paeniclostridium</taxon>
    </lineage>
</organism>
<feature type="transmembrane region" description="Helical" evidence="1">
    <location>
        <begin position="395"/>
        <end position="416"/>
    </location>
</feature>
<dbReference type="InterPro" id="IPR003474">
    <property type="entry name" value="Glcn_transporter"/>
</dbReference>
<feature type="transmembrane region" description="Helical" evidence="1">
    <location>
        <begin position="60"/>
        <end position="78"/>
    </location>
</feature>
<feature type="transmembrane region" description="Helical" evidence="1">
    <location>
        <begin position="316"/>
        <end position="340"/>
    </location>
</feature>
<keyword evidence="1" id="KW-0812">Transmembrane</keyword>
<evidence type="ECO:0000313" key="3">
    <source>
        <dbReference type="Proteomes" id="UP000611796"/>
    </source>
</evidence>
<dbReference type="Proteomes" id="UP000611796">
    <property type="component" value="Unassembled WGS sequence"/>
</dbReference>
<evidence type="ECO:0000256" key="1">
    <source>
        <dbReference type="SAM" id="Phobius"/>
    </source>
</evidence>
<feature type="transmembrane region" description="Helical" evidence="1">
    <location>
        <begin position="29"/>
        <end position="48"/>
    </location>
</feature>
<feature type="transmembrane region" description="Helical" evidence="1">
    <location>
        <begin position="220"/>
        <end position="240"/>
    </location>
</feature>
<feature type="transmembrane region" description="Helical" evidence="1">
    <location>
        <begin position="246"/>
        <end position="266"/>
    </location>
</feature>
<dbReference type="EMBL" id="JACRWD010000001">
    <property type="protein sequence ID" value="MBC6002913.1"/>
    <property type="molecule type" value="Genomic_DNA"/>
</dbReference>
<dbReference type="RefSeq" id="WP_187005249.1">
    <property type="nucleotide sequence ID" value="NZ_JACRWD010000001.1"/>
</dbReference>
<comment type="caution">
    <text evidence="2">The sequence shown here is derived from an EMBL/GenBank/DDBJ whole genome shotgun (WGS) entry which is preliminary data.</text>
</comment>
<feature type="transmembrane region" description="Helical" evidence="1">
    <location>
        <begin position="6"/>
        <end position="22"/>
    </location>
</feature>
<proteinExistence type="predicted"/>
<evidence type="ECO:0000313" key="2">
    <source>
        <dbReference type="EMBL" id="MBC6002913.1"/>
    </source>
</evidence>